<gene>
    <name evidence="1" type="ORF">IAA16_09860</name>
</gene>
<sequence length="75" mass="9163">MNTKIVFLHIHRLKKKYRIKKGDFLREREQLLETYIIYCTWDNQFSEEEQTQLQALSHILDISEEQLHAKMIKSL</sequence>
<protein>
    <submittedName>
        <fullName evidence="1">Uncharacterized protein</fullName>
    </submittedName>
</protein>
<name>A0A9E2L3X2_9SPIR</name>
<accession>A0A9E2L3X2</accession>
<dbReference type="Proteomes" id="UP000823914">
    <property type="component" value="Unassembled WGS sequence"/>
</dbReference>
<evidence type="ECO:0000313" key="1">
    <source>
        <dbReference type="EMBL" id="MBU3850859.1"/>
    </source>
</evidence>
<reference evidence="1" key="2">
    <citation type="submission" date="2021-04" db="EMBL/GenBank/DDBJ databases">
        <authorList>
            <person name="Gilroy R."/>
        </authorList>
    </citation>
    <scope>NUCLEOTIDE SEQUENCE</scope>
    <source>
        <strain evidence="1">Gambia15-2214</strain>
    </source>
</reference>
<proteinExistence type="predicted"/>
<dbReference type="AlphaFoldDB" id="A0A9E2L3X2"/>
<reference evidence="1" key="1">
    <citation type="journal article" date="2021" name="PeerJ">
        <title>Extensive microbial diversity within the chicken gut microbiome revealed by metagenomics and culture.</title>
        <authorList>
            <person name="Gilroy R."/>
            <person name="Ravi A."/>
            <person name="Getino M."/>
            <person name="Pursley I."/>
            <person name="Horton D.L."/>
            <person name="Alikhan N.F."/>
            <person name="Baker D."/>
            <person name="Gharbi K."/>
            <person name="Hall N."/>
            <person name="Watson M."/>
            <person name="Adriaenssens E.M."/>
            <person name="Foster-Nyarko E."/>
            <person name="Jarju S."/>
            <person name="Secka A."/>
            <person name="Antonio M."/>
            <person name="Oren A."/>
            <person name="Chaudhuri R.R."/>
            <person name="La Ragione R."/>
            <person name="Hildebrand F."/>
            <person name="Pallen M.J."/>
        </authorList>
    </citation>
    <scope>NUCLEOTIDE SEQUENCE</scope>
    <source>
        <strain evidence="1">Gambia15-2214</strain>
    </source>
</reference>
<evidence type="ECO:0000313" key="2">
    <source>
        <dbReference type="Proteomes" id="UP000823914"/>
    </source>
</evidence>
<comment type="caution">
    <text evidence="1">The sequence shown here is derived from an EMBL/GenBank/DDBJ whole genome shotgun (WGS) entry which is preliminary data.</text>
</comment>
<organism evidence="1 2">
    <name type="scientific">Candidatus Treponema excrementipullorum</name>
    <dbReference type="NCBI Taxonomy" id="2838768"/>
    <lineage>
        <taxon>Bacteria</taxon>
        <taxon>Pseudomonadati</taxon>
        <taxon>Spirochaetota</taxon>
        <taxon>Spirochaetia</taxon>
        <taxon>Spirochaetales</taxon>
        <taxon>Treponemataceae</taxon>
        <taxon>Treponema</taxon>
    </lineage>
</organism>
<dbReference type="EMBL" id="JAHLFV010000226">
    <property type="protein sequence ID" value="MBU3850859.1"/>
    <property type="molecule type" value="Genomic_DNA"/>
</dbReference>